<dbReference type="SUPFAM" id="SSF48403">
    <property type="entry name" value="Ankyrin repeat"/>
    <property type="match status" value="1"/>
</dbReference>
<dbReference type="SMART" id="SM00248">
    <property type="entry name" value="ANK"/>
    <property type="match status" value="2"/>
</dbReference>
<evidence type="ECO:0000256" key="4">
    <source>
        <dbReference type="SAM" id="Coils"/>
    </source>
</evidence>
<dbReference type="OrthoDB" id="445107at2759"/>
<evidence type="ECO:0000313" key="5">
    <source>
        <dbReference type="EMBL" id="EER12170.1"/>
    </source>
</evidence>
<dbReference type="PANTHER" id="PTHR24171">
    <property type="entry name" value="ANKYRIN REPEAT DOMAIN-CONTAINING PROTEIN 39-RELATED"/>
    <property type="match status" value="1"/>
</dbReference>
<dbReference type="RefSeq" id="XP_002780375.1">
    <property type="nucleotide sequence ID" value="XM_002780329.1"/>
</dbReference>
<dbReference type="InParanoid" id="C5KTJ1"/>
<dbReference type="PROSITE" id="PS50297">
    <property type="entry name" value="ANK_REP_REGION"/>
    <property type="match status" value="1"/>
</dbReference>
<keyword evidence="2 3" id="KW-0040">ANK repeat</keyword>
<sequence>MTPENGKVAATIVLHVCNNMYALSLILDYPGVDLEGLNRHRVTPLAAQVRADHVDMVEELIRAGAKVAPNNNNNNTPLHLAVEEELRSVARVLLEYKADPHKKAYDGITPLAMGSSTLDQLDDALLSYNAEVEEIPTSSTEWHGFEERMEYLIGKVRRLKRQAIEAEAEVRRRQREQRAADGKSTVVLMPCRHMCVCTRCSDRLGSECPLCRDHIKERLKVFT</sequence>
<dbReference type="EMBL" id="GG676169">
    <property type="protein sequence ID" value="EER12170.1"/>
    <property type="molecule type" value="Genomic_DNA"/>
</dbReference>
<dbReference type="Gene3D" id="3.30.40.10">
    <property type="entry name" value="Zinc/RING finger domain, C3HC4 (zinc finger)"/>
    <property type="match status" value="1"/>
</dbReference>
<proteinExistence type="predicted"/>
<dbReference type="GeneID" id="9061248"/>
<evidence type="ECO:0000256" key="3">
    <source>
        <dbReference type="PROSITE-ProRule" id="PRU00023"/>
    </source>
</evidence>
<dbReference type="AlphaFoldDB" id="C5KTJ1"/>
<protein>
    <submittedName>
        <fullName evidence="5">Uncharacterized protein</fullName>
    </submittedName>
</protein>
<dbReference type="InterPro" id="IPR013083">
    <property type="entry name" value="Znf_RING/FYVE/PHD"/>
</dbReference>
<keyword evidence="4" id="KW-0175">Coiled coil</keyword>
<dbReference type="Pfam" id="PF12796">
    <property type="entry name" value="Ank_2"/>
    <property type="match status" value="1"/>
</dbReference>
<keyword evidence="6" id="KW-1185">Reference proteome</keyword>
<dbReference type="InterPro" id="IPR036770">
    <property type="entry name" value="Ankyrin_rpt-contain_sf"/>
</dbReference>
<organism evidence="6">
    <name type="scientific">Perkinsus marinus (strain ATCC 50983 / TXsc)</name>
    <dbReference type="NCBI Taxonomy" id="423536"/>
    <lineage>
        <taxon>Eukaryota</taxon>
        <taxon>Sar</taxon>
        <taxon>Alveolata</taxon>
        <taxon>Perkinsozoa</taxon>
        <taxon>Perkinsea</taxon>
        <taxon>Perkinsida</taxon>
        <taxon>Perkinsidae</taxon>
        <taxon>Perkinsus</taxon>
    </lineage>
</organism>
<gene>
    <name evidence="5" type="ORF">Pmar_PMAR016570</name>
</gene>
<feature type="coiled-coil region" evidence="4">
    <location>
        <begin position="149"/>
        <end position="176"/>
    </location>
</feature>
<reference evidence="5 6" key="1">
    <citation type="submission" date="2008-07" db="EMBL/GenBank/DDBJ databases">
        <authorList>
            <person name="El-Sayed N."/>
            <person name="Caler E."/>
            <person name="Inman J."/>
            <person name="Amedeo P."/>
            <person name="Hass B."/>
            <person name="Wortman J."/>
        </authorList>
    </citation>
    <scope>NUCLEOTIDE SEQUENCE [LARGE SCALE GENOMIC DNA]</scope>
    <source>
        <strain evidence="6">ATCC 50983 / TXsc</strain>
    </source>
</reference>
<dbReference type="Pfam" id="PF13920">
    <property type="entry name" value="zf-C3HC4_3"/>
    <property type="match status" value="1"/>
</dbReference>
<dbReference type="CDD" id="cd16649">
    <property type="entry name" value="mRING-HC-C3HC5_CGRF1-like"/>
    <property type="match status" value="1"/>
</dbReference>
<evidence type="ECO:0000313" key="6">
    <source>
        <dbReference type="Proteomes" id="UP000007800"/>
    </source>
</evidence>
<accession>C5KTJ1</accession>
<evidence type="ECO:0000256" key="1">
    <source>
        <dbReference type="ARBA" id="ARBA00022737"/>
    </source>
</evidence>
<dbReference type="Gene3D" id="1.25.40.20">
    <property type="entry name" value="Ankyrin repeat-containing domain"/>
    <property type="match status" value="1"/>
</dbReference>
<feature type="repeat" description="ANK" evidence="3">
    <location>
        <begin position="73"/>
        <end position="105"/>
    </location>
</feature>
<evidence type="ECO:0000256" key="2">
    <source>
        <dbReference type="ARBA" id="ARBA00023043"/>
    </source>
</evidence>
<dbReference type="Proteomes" id="UP000007800">
    <property type="component" value="Unassembled WGS sequence"/>
</dbReference>
<keyword evidence="1" id="KW-0677">Repeat</keyword>
<dbReference type="InterPro" id="IPR002110">
    <property type="entry name" value="Ankyrin_rpt"/>
</dbReference>
<dbReference type="PROSITE" id="PS50088">
    <property type="entry name" value="ANK_REPEAT"/>
    <property type="match status" value="1"/>
</dbReference>
<name>C5KTJ1_PERM5</name>